<dbReference type="RefSeq" id="WP_108977610.1">
    <property type="nucleotide sequence ID" value="NZ_BFBB01000008.1"/>
</dbReference>
<proteinExistence type="predicted"/>
<evidence type="ECO:0000313" key="2">
    <source>
        <dbReference type="Proteomes" id="UP000245133"/>
    </source>
</evidence>
<sequence length="180" mass="20714">MKSYSIFILSLILIFPLTIFASAEDNIVEIKVPFQIKTKKQVAFERIVPIELSKIFRPYGRLPGIKSTNETEKWIKAGLTRKVEFEDGDTAIETLDQVNPSHDFSYHIESFTSPLRFLANRIEGEWIFSDTESGATAVHWTYRVYLKNTFARGIFNLFVKKDLEGMLRQASEIITQDLEG</sequence>
<protein>
    <recommendedName>
        <fullName evidence="3">Polyketide cyclase/dehydrase and lipid transport</fullName>
    </recommendedName>
</protein>
<evidence type="ECO:0000313" key="1">
    <source>
        <dbReference type="EMBL" id="GBF51248.1"/>
    </source>
</evidence>
<dbReference type="InterPro" id="IPR023393">
    <property type="entry name" value="START-like_dom_sf"/>
</dbReference>
<reference evidence="1 2" key="1">
    <citation type="submission" date="2018-02" db="EMBL/GenBank/DDBJ databases">
        <title>Novel Leptospira species isolated from soil and water in Japan.</title>
        <authorList>
            <person name="Nakao R."/>
            <person name="Masuzawa T."/>
        </authorList>
    </citation>
    <scope>NUCLEOTIDE SEQUENCE [LARGE SCALE GENOMIC DNA]</scope>
    <source>
        <strain evidence="1 2">YH101</strain>
    </source>
</reference>
<gene>
    <name evidence="1" type="ORF">LPTSP4_27800</name>
</gene>
<dbReference type="Gene3D" id="3.30.530.20">
    <property type="match status" value="1"/>
</dbReference>
<dbReference type="EMBL" id="BFBB01000008">
    <property type="protein sequence ID" value="GBF51248.1"/>
    <property type="molecule type" value="Genomic_DNA"/>
</dbReference>
<name>A0A2P2E2X5_9LEPT</name>
<dbReference type="OrthoDB" id="980948at2"/>
<accession>A0A2P2E2X5</accession>
<dbReference type="SUPFAM" id="SSF55961">
    <property type="entry name" value="Bet v1-like"/>
    <property type="match status" value="1"/>
</dbReference>
<organism evidence="1 2">
    <name type="scientific">Leptospira ryugenii</name>
    <dbReference type="NCBI Taxonomy" id="1917863"/>
    <lineage>
        <taxon>Bacteria</taxon>
        <taxon>Pseudomonadati</taxon>
        <taxon>Spirochaetota</taxon>
        <taxon>Spirochaetia</taxon>
        <taxon>Leptospirales</taxon>
        <taxon>Leptospiraceae</taxon>
        <taxon>Leptospira</taxon>
    </lineage>
</organism>
<comment type="caution">
    <text evidence="1">The sequence shown here is derived from an EMBL/GenBank/DDBJ whole genome shotgun (WGS) entry which is preliminary data.</text>
</comment>
<keyword evidence="2" id="KW-1185">Reference proteome</keyword>
<evidence type="ECO:0008006" key="3">
    <source>
        <dbReference type="Google" id="ProtNLM"/>
    </source>
</evidence>
<dbReference type="Proteomes" id="UP000245133">
    <property type="component" value="Unassembled WGS sequence"/>
</dbReference>
<dbReference type="AlphaFoldDB" id="A0A2P2E2X5"/>